<reference evidence="8 10" key="1">
    <citation type="submission" date="2014-09" db="EMBL/GenBank/DDBJ databases">
        <authorList>
            <person name="McGinnis J.M."/>
            <person name="Wolfgang W.J."/>
        </authorList>
    </citation>
    <scope>NUCLEOTIDE SEQUENCE [LARGE SCALE GENOMIC DNA]</scope>
    <source>
        <strain evidence="8 10">JCM 14014</strain>
    </source>
</reference>
<dbReference type="EMBL" id="FOJO01000002">
    <property type="protein sequence ID" value="SFA42399.1"/>
    <property type="molecule type" value="Genomic_DNA"/>
</dbReference>
<evidence type="ECO:0000313" key="8">
    <source>
        <dbReference type="EMBL" id="KGJ06656.1"/>
    </source>
</evidence>
<name>A0A099F8U1_9RHOB</name>
<keyword evidence="3" id="KW-0547">Nucleotide-binding</keyword>
<evidence type="ECO:0000259" key="7">
    <source>
        <dbReference type="PROSITE" id="PS50893"/>
    </source>
</evidence>
<dbReference type="InterPro" id="IPR017871">
    <property type="entry name" value="ABC_transporter-like_CS"/>
</dbReference>
<dbReference type="InterPro" id="IPR015854">
    <property type="entry name" value="ABC_transpr_LolD-like"/>
</dbReference>
<dbReference type="GO" id="GO:0005524">
    <property type="term" value="F:ATP binding"/>
    <property type="evidence" value="ECO:0007669"/>
    <property type="project" value="UniProtKB-KW"/>
</dbReference>
<comment type="similarity">
    <text evidence="5">Belongs to the ABC transporter superfamily. Macrolide exporter (TC 3.A.1.122) family.</text>
</comment>
<dbReference type="InterPro" id="IPR003593">
    <property type="entry name" value="AAA+_ATPase"/>
</dbReference>
<gene>
    <name evidence="8" type="ORF">IT41_00275</name>
    <name evidence="9" type="ORF">SAMN04487972_102301</name>
</gene>
<dbReference type="PANTHER" id="PTHR24220">
    <property type="entry name" value="IMPORT ATP-BINDING PROTEIN"/>
    <property type="match status" value="1"/>
</dbReference>
<feature type="domain" description="ABC transporter" evidence="7">
    <location>
        <begin position="25"/>
        <end position="239"/>
    </location>
</feature>
<feature type="region of interest" description="Disordered" evidence="6">
    <location>
        <begin position="1"/>
        <end position="21"/>
    </location>
</feature>
<feature type="compositionally biased region" description="Basic and acidic residues" evidence="6">
    <location>
        <begin position="7"/>
        <end position="21"/>
    </location>
</feature>
<evidence type="ECO:0000256" key="1">
    <source>
        <dbReference type="ARBA" id="ARBA00022448"/>
    </source>
</evidence>
<evidence type="ECO:0000256" key="2">
    <source>
        <dbReference type="ARBA" id="ARBA00022519"/>
    </source>
</evidence>
<dbReference type="OrthoDB" id="9802264at2"/>
<keyword evidence="2" id="KW-0472">Membrane</keyword>
<dbReference type="SUPFAM" id="SSF52540">
    <property type="entry name" value="P-loop containing nucleoside triphosphate hydrolases"/>
    <property type="match status" value="1"/>
</dbReference>
<dbReference type="FunFam" id="3.40.50.300:FF:000032">
    <property type="entry name" value="Export ABC transporter ATP-binding protein"/>
    <property type="match status" value="1"/>
</dbReference>
<dbReference type="PROSITE" id="PS00211">
    <property type="entry name" value="ABC_TRANSPORTER_1"/>
    <property type="match status" value="1"/>
</dbReference>
<evidence type="ECO:0000313" key="11">
    <source>
        <dbReference type="Proteomes" id="UP000182312"/>
    </source>
</evidence>
<keyword evidence="2" id="KW-1003">Cell membrane</keyword>
<dbReference type="GO" id="GO:0098796">
    <property type="term" value="C:membrane protein complex"/>
    <property type="evidence" value="ECO:0007669"/>
    <property type="project" value="UniProtKB-ARBA"/>
</dbReference>
<dbReference type="CDD" id="cd03255">
    <property type="entry name" value="ABC_MJ0796_LolCDE_FtsE"/>
    <property type="match status" value="1"/>
</dbReference>
<reference evidence="9 11" key="3">
    <citation type="submission" date="2016-10" db="EMBL/GenBank/DDBJ databases">
        <authorList>
            <person name="de Groot N.N."/>
        </authorList>
    </citation>
    <scope>NUCLEOTIDE SEQUENCE [LARGE SCALE GENOMIC DNA]</scope>
    <source>
        <strain evidence="9 11">CGMCC 1.6117</strain>
    </source>
</reference>
<dbReference type="Proteomes" id="UP000182312">
    <property type="component" value="Unassembled WGS sequence"/>
</dbReference>
<dbReference type="GO" id="GO:0016887">
    <property type="term" value="F:ATP hydrolysis activity"/>
    <property type="evidence" value="ECO:0007669"/>
    <property type="project" value="InterPro"/>
</dbReference>
<evidence type="ECO:0000256" key="5">
    <source>
        <dbReference type="ARBA" id="ARBA00038388"/>
    </source>
</evidence>
<accession>A0A099F8U1</accession>
<proteinExistence type="inferred from homology"/>
<dbReference type="Gene3D" id="3.40.50.300">
    <property type="entry name" value="P-loop containing nucleotide triphosphate hydrolases"/>
    <property type="match status" value="1"/>
</dbReference>
<reference evidence="8 10" key="2">
    <citation type="submission" date="2014-10" db="EMBL/GenBank/DDBJ databases">
        <title>Paracoccus sanguinis sp. nov., isolated from clinical specimens of New York State patients.</title>
        <authorList>
            <person name="Mingle L.A."/>
            <person name="Cole J.A."/>
            <person name="Lapierre P."/>
            <person name="Musser K.A."/>
        </authorList>
    </citation>
    <scope>NUCLEOTIDE SEQUENCE [LARGE SCALE GENOMIC DNA]</scope>
    <source>
        <strain evidence="8 10">JCM 14014</strain>
    </source>
</reference>
<keyword evidence="4 8" id="KW-0067">ATP-binding</keyword>
<dbReference type="EMBL" id="JRKN01000001">
    <property type="protein sequence ID" value="KGJ06656.1"/>
    <property type="molecule type" value="Genomic_DNA"/>
</dbReference>
<dbReference type="eggNOG" id="COG1136">
    <property type="taxonomic scope" value="Bacteria"/>
</dbReference>
<evidence type="ECO:0000313" key="9">
    <source>
        <dbReference type="EMBL" id="SFA42399.1"/>
    </source>
</evidence>
<evidence type="ECO:0000256" key="6">
    <source>
        <dbReference type="SAM" id="MobiDB-lite"/>
    </source>
</evidence>
<keyword evidence="2" id="KW-0997">Cell inner membrane</keyword>
<keyword evidence="10" id="KW-1185">Reference proteome</keyword>
<evidence type="ECO:0000256" key="4">
    <source>
        <dbReference type="ARBA" id="ARBA00022840"/>
    </source>
</evidence>
<dbReference type="PANTHER" id="PTHR24220:SF86">
    <property type="entry name" value="ABC TRANSPORTER ABCH.1"/>
    <property type="match status" value="1"/>
</dbReference>
<dbReference type="GO" id="GO:0022857">
    <property type="term" value="F:transmembrane transporter activity"/>
    <property type="evidence" value="ECO:0007669"/>
    <property type="project" value="UniProtKB-ARBA"/>
</dbReference>
<organism evidence="8 10">
    <name type="scientific">Paracoccus halophilus</name>
    <dbReference type="NCBI Taxonomy" id="376733"/>
    <lineage>
        <taxon>Bacteria</taxon>
        <taxon>Pseudomonadati</taxon>
        <taxon>Pseudomonadota</taxon>
        <taxon>Alphaproteobacteria</taxon>
        <taxon>Rhodobacterales</taxon>
        <taxon>Paracoccaceae</taxon>
        <taxon>Paracoccus</taxon>
    </lineage>
</organism>
<dbReference type="GO" id="GO:0005886">
    <property type="term" value="C:plasma membrane"/>
    <property type="evidence" value="ECO:0007669"/>
    <property type="project" value="TreeGrafter"/>
</dbReference>
<dbReference type="InterPro" id="IPR003439">
    <property type="entry name" value="ABC_transporter-like_ATP-bd"/>
</dbReference>
<protein>
    <submittedName>
        <fullName evidence="8">ABC transporter ATP-binding protein</fullName>
    </submittedName>
    <submittedName>
        <fullName evidence="9">Putative ABC transport system ATP-binding protein</fullName>
    </submittedName>
</protein>
<dbReference type="RefSeq" id="WP_036737763.1">
    <property type="nucleotide sequence ID" value="NZ_FOJO01000002.1"/>
</dbReference>
<dbReference type="InterPro" id="IPR027417">
    <property type="entry name" value="P-loop_NTPase"/>
</dbReference>
<keyword evidence="1" id="KW-0813">Transport</keyword>
<sequence length="240" mass="26276">MFEAAETEPRPADPGPARDRAKSVIRTEGLSMIFGAVRALDRLDIDIAEGEFVSIMGPSGSGKTTLLNILSCLDTPSEGVYRLDGVDVSGMSEQQRAMIRREKIGLVFQQFHLIPYLTALENVMLAQHYHSVADAGEAREHLGNVGLADRADHLPSQLSGGEKQRVCIARALVNEPAIILADEPTGNLDEENEKVVVELLQRLHGEGRTIALVTHNPEMGALAGRTIYLRHGRLDRQVIR</sequence>
<evidence type="ECO:0000313" key="10">
    <source>
        <dbReference type="Proteomes" id="UP000029846"/>
    </source>
</evidence>
<dbReference type="Proteomes" id="UP000029846">
    <property type="component" value="Unassembled WGS sequence"/>
</dbReference>
<dbReference type="STRING" id="376733.SAMN04487972_102301"/>
<evidence type="ECO:0000256" key="3">
    <source>
        <dbReference type="ARBA" id="ARBA00022741"/>
    </source>
</evidence>
<dbReference type="AlphaFoldDB" id="A0A099F8U1"/>
<dbReference type="SMART" id="SM00382">
    <property type="entry name" value="AAA"/>
    <property type="match status" value="1"/>
</dbReference>
<dbReference type="Pfam" id="PF00005">
    <property type="entry name" value="ABC_tran"/>
    <property type="match status" value="1"/>
</dbReference>
<dbReference type="InterPro" id="IPR017911">
    <property type="entry name" value="MacB-like_ATP-bd"/>
</dbReference>
<dbReference type="PROSITE" id="PS50893">
    <property type="entry name" value="ABC_TRANSPORTER_2"/>
    <property type="match status" value="1"/>
</dbReference>